<dbReference type="InterPro" id="IPR015996">
    <property type="entry name" value="UCP028451"/>
</dbReference>
<evidence type="ECO:0000313" key="1">
    <source>
        <dbReference type="EMBL" id="HJB79753.1"/>
    </source>
</evidence>
<name>A0A9D2ML58_9FIRM</name>
<dbReference type="PIRSF" id="PIRSF028451">
    <property type="entry name" value="UCP028451"/>
    <property type="match status" value="1"/>
</dbReference>
<dbReference type="InterPro" id="IPR012808">
    <property type="entry name" value="CHP02453"/>
</dbReference>
<organism evidence="1 2">
    <name type="scientific">Candidatus Flavonifractor intestinigallinarum</name>
    <dbReference type="NCBI Taxonomy" id="2838586"/>
    <lineage>
        <taxon>Bacteria</taxon>
        <taxon>Bacillati</taxon>
        <taxon>Bacillota</taxon>
        <taxon>Clostridia</taxon>
        <taxon>Eubacteriales</taxon>
        <taxon>Oscillospiraceae</taxon>
        <taxon>Flavonifractor</taxon>
    </lineage>
</organism>
<sequence>MFEGFSGATVDFMWGIRFNNEKSWFEAHKEEYLTHFQRPMKELANEVYSRFLDKHPDLDLVCKVSRIYRDARRLFGRGPYKDHLWMSLVRPHVEPGSEPVFWFELEPEGWSCGMGFWMAPAVTMAKLRARMDKDPKPMEQLARRLNKQDQFILEGQDYKRPKTAPSPLLQPWYSKKSFALSHSASHQELLWSHELADVLVDSYEFLLPYYQYVLSLSGDPDPRQS</sequence>
<dbReference type="Pfam" id="PF09365">
    <property type="entry name" value="DUF2461"/>
    <property type="match status" value="1"/>
</dbReference>
<reference evidence="1" key="2">
    <citation type="submission" date="2021-04" db="EMBL/GenBank/DDBJ databases">
        <authorList>
            <person name="Gilroy R."/>
        </authorList>
    </citation>
    <scope>NUCLEOTIDE SEQUENCE</scope>
    <source>
        <strain evidence="1">CHK192-8294</strain>
    </source>
</reference>
<gene>
    <name evidence="1" type="ORF">H9712_02090</name>
</gene>
<dbReference type="EMBL" id="DWXO01000021">
    <property type="protein sequence ID" value="HJB79753.1"/>
    <property type="molecule type" value="Genomic_DNA"/>
</dbReference>
<comment type="caution">
    <text evidence="1">The sequence shown here is derived from an EMBL/GenBank/DDBJ whole genome shotgun (WGS) entry which is preliminary data.</text>
</comment>
<protein>
    <submittedName>
        <fullName evidence="1">DUF2461 domain-containing protein</fullName>
    </submittedName>
</protein>
<dbReference type="AlphaFoldDB" id="A0A9D2ML58"/>
<dbReference type="PANTHER" id="PTHR36452:SF1">
    <property type="entry name" value="DUF2461 DOMAIN-CONTAINING PROTEIN"/>
    <property type="match status" value="1"/>
</dbReference>
<proteinExistence type="predicted"/>
<reference evidence="1" key="1">
    <citation type="journal article" date="2021" name="PeerJ">
        <title>Extensive microbial diversity within the chicken gut microbiome revealed by metagenomics and culture.</title>
        <authorList>
            <person name="Gilroy R."/>
            <person name="Ravi A."/>
            <person name="Getino M."/>
            <person name="Pursley I."/>
            <person name="Horton D.L."/>
            <person name="Alikhan N.F."/>
            <person name="Baker D."/>
            <person name="Gharbi K."/>
            <person name="Hall N."/>
            <person name="Watson M."/>
            <person name="Adriaenssens E.M."/>
            <person name="Foster-Nyarko E."/>
            <person name="Jarju S."/>
            <person name="Secka A."/>
            <person name="Antonio M."/>
            <person name="Oren A."/>
            <person name="Chaudhuri R.R."/>
            <person name="La Ragione R."/>
            <person name="Hildebrand F."/>
            <person name="Pallen M.J."/>
        </authorList>
    </citation>
    <scope>NUCLEOTIDE SEQUENCE</scope>
    <source>
        <strain evidence="1">CHK192-8294</strain>
    </source>
</reference>
<dbReference type="Proteomes" id="UP000823921">
    <property type="component" value="Unassembled WGS sequence"/>
</dbReference>
<accession>A0A9D2ML58</accession>
<dbReference type="PANTHER" id="PTHR36452">
    <property type="entry name" value="CHROMOSOME 12, WHOLE GENOME SHOTGUN SEQUENCE"/>
    <property type="match status" value="1"/>
</dbReference>
<evidence type="ECO:0000313" key="2">
    <source>
        <dbReference type="Proteomes" id="UP000823921"/>
    </source>
</evidence>